<evidence type="ECO:0000256" key="1">
    <source>
        <dbReference type="ARBA" id="ARBA00022741"/>
    </source>
</evidence>
<feature type="domain" description="Sigma-54 factor interaction" evidence="5">
    <location>
        <begin position="149"/>
        <end position="376"/>
    </location>
</feature>
<dbReference type="Proteomes" id="UP000596252">
    <property type="component" value="Chromosome"/>
</dbReference>
<dbReference type="SUPFAM" id="SSF46689">
    <property type="entry name" value="Homeodomain-like"/>
    <property type="match status" value="1"/>
</dbReference>
<dbReference type="PANTHER" id="PTHR32071:SF120">
    <property type="entry name" value="TRANSCRIPTIONAL REGULATOR-RELATED"/>
    <property type="match status" value="1"/>
</dbReference>
<evidence type="ECO:0000313" key="6">
    <source>
        <dbReference type="EMBL" id="QRH03137.1"/>
    </source>
</evidence>
<dbReference type="InterPro" id="IPR003593">
    <property type="entry name" value="AAA+_ATPase"/>
</dbReference>
<accession>A0ABX7G6Z7</accession>
<protein>
    <submittedName>
        <fullName evidence="6">Sigma-54-dependent Fis family transcriptional regulator</fullName>
    </submittedName>
</protein>
<sequence length="447" mass="49562">MNKVVQKESRAAGTMPRHLLLLSKSREATDVSRRLAAYGWHCLTAASGHEAILKLSGQQLGVAVAMLCPRTDTLSSDIALIQSHFPHLLWIALTDGKLDKACQWLLSARFIDYHHTPLDWDRVNKALGHAEGMAKLLPIKSPGVKITDILGTHPCISKLKRDLKKLASTDETVLLSGETGTGKGLCAKWLHRMSARAEGPFVAINCGALPIGLIQSTLFGHEKGAFTGADRQYQGHIEQAKDGVLFLDEIADLPLELQVNLLHVLDDRQITRIGGKSPQKINCRMIFATHQNLEKAVDEGTFREDLYHRINVLRLHVPSLREYSSEVQLMAEAFLAQISPPNGSLSFSDSALRAMRHYDWPGNVRELQNRIRRAVIMAETPLITPDDLGLSVAIHAKHQDLVSQRDELDVEAVLKAISDHKHNISAAARALHISRSTLYRLLKKEPS</sequence>
<name>A0ABX7G6Z7_9GAMM</name>
<dbReference type="Pfam" id="PF02954">
    <property type="entry name" value="HTH_8"/>
    <property type="match status" value="1"/>
</dbReference>
<proteinExistence type="predicted"/>
<dbReference type="SMART" id="SM00382">
    <property type="entry name" value="AAA"/>
    <property type="match status" value="1"/>
</dbReference>
<dbReference type="InterPro" id="IPR002078">
    <property type="entry name" value="Sigma_54_int"/>
</dbReference>
<dbReference type="InterPro" id="IPR009057">
    <property type="entry name" value="Homeodomain-like_sf"/>
</dbReference>
<reference evidence="6 7" key="1">
    <citation type="journal article" date="2012" name="Antonie Van Leeuwenhoek">
        <title>Shewanella litorisediminis sp. nov., a gammaproteobacterium isolated from a tidal flat sediment.</title>
        <authorList>
            <person name="Lee M.H."/>
            <person name="Yoon J.H."/>
        </authorList>
    </citation>
    <scope>NUCLEOTIDE SEQUENCE [LARGE SCALE GENOMIC DNA]</scope>
    <source>
        <strain evidence="6 7">SMK1-12</strain>
    </source>
</reference>
<gene>
    <name evidence="6" type="ORF">JQC75_06960</name>
</gene>
<dbReference type="PANTHER" id="PTHR32071">
    <property type="entry name" value="TRANSCRIPTIONAL REGULATORY PROTEIN"/>
    <property type="match status" value="1"/>
</dbReference>
<dbReference type="InterPro" id="IPR058031">
    <property type="entry name" value="AAA_lid_NorR"/>
</dbReference>
<evidence type="ECO:0000259" key="5">
    <source>
        <dbReference type="PROSITE" id="PS50045"/>
    </source>
</evidence>
<dbReference type="PROSITE" id="PS00688">
    <property type="entry name" value="SIGMA54_INTERACT_3"/>
    <property type="match status" value="1"/>
</dbReference>
<dbReference type="Pfam" id="PF00158">
    <property type="entry name" value="Sigma54_activat"/>
    <property type="match status" value="1"/>
</dbReference>
<keyword evidence="4" id="KW-0804">Transcription</keyword>
<dbReference type="Gene3D" id="1.10.8.60">
    <property type="match status" value="1"/>
</dbReference>
<keyword evidence="7" id="KW-1185">Reference proteome</keyword>
<evidence type="ECO:0000313" key="7">
    <source>
        <dbReference type="Proteomes" id="UP000596252"/>
    </source>
</evidence>
<dbReference type="EMBL" id="CP069213">
    <property type="protein sequence ID" value="QRH03137.1"/>
    <property type="molecule type" value="Genomic_DNA"/>
</dbReference>
<dbReference type="PROSITE" id="PS50045">
    <property type="entry name" value="SIGMA54_INTERACT_4"/>
    <property type="match status" value="1"/>
</dbReference>
<dbReference type="Pfam" id="PF25601">
    <property type="entry name" value="AAA_lid_14"/>
    <property type="match status" value="1"/>
</dbReference>
<keyword evidence="3" id="KW-0805">Transcription regulation</keyword>
<dbReference type="InterPro" id="IPR027417">
    <property type="entry name" value="P-loop_NTPase"/>
</dbReference>
<keyword evidence="1" id="KW-0547">Nucleotide-binding</keyword>
<organism evidence="6 7">
    <name type="scientific">Shewanella litorisediminis</name>
    <dbReference type="NCBI Taxonomy" id="1173586"/>
    <lineage>
        <taxon>Bacteria</taxon>
        <taxon>Pseudomonadati</taxon>
        <taxon>Pseudomonadota</taxon>
        <taxon>Gammaproteobacteria</taxon>
        <taxon>Alteromonadales</taxon>
        <taxon>Shewanellaceae</taxon>
        <taxon>Shewanella</taxon>
    </lineage>
</organism>
<dbReference type="InterPro" id="IPR045343">
    <property type="entry name" value="VpsR"/>
</dbReference>
<evidence type="ECO:0000256" key="2">
    <source>
        <dbReference type="ARBA" id="ARBA00022840"/>
    </source>
</evidence>
<dbReference type="InterPro" id="IPR011006">
    <property type="entry name" value="CheY-like_superfamily"/>
</dbReference>
<keyword evidence="2" id="KW-0067">ATP-binding</keyword>
<dbReference type="Gene3D" id="1.10.10.60">
    <property type="entry name" value="Homeodomain-like"/>
    <property type="match status" value="1"/>
</dbReference>
<evidence type="ECO:0000256" key="4">
    <source>
        <dbReference type="ARBA" id="ARBA00023163"/>
    </source>
</evidence>
<evidence type="ECO:0000256" key="3">
    <source>
        <dbReference type="ARBA" id="ARBA00023015"/>
    </source>
</evidence>
<dbReference type="RefSeq" id="WP_203326700.1">
    <property type="nucleotide sequence ID" value="NZ_CP069213.1"/>
</dbReference>
<dbReference type="CDD" id="cd00009">
    <property type="entry name" value="AAA"/>
    <property type="match status" value="1"/>
</dbReference>
<dbReference type="SUPFAM" id="SSF52172">
    <property type="entry name" value="CheY-like"/>
    <property type="match status" value="1"/>
</dbReference>
<dbReference type="SUPFAM" id="SSF52540">
    <property type="entry name" value="P-loop containing nucleoside triphosphate hydrolases"/>
    <property type="match status" value="1"/>
</dbReference>
<dbReference type="Gene3D" id="3.40.50.300">
    <property type="entry name" value="P-loop containing nucleotide triphosphate hydrolases"/>
    <property type="match status" value="1"/>
</dbReference>
<dbReference type="Pfam" id="PF20161">
    <property type="entry name" value="VpsR"/>
    <property type="match status" value="1"/>
</dbReference>
<dbReference type="InterPro" id="IPR025944">
    <property type="entry name" value="Sigma_54_int_dom_CS"/>
</dbReference>
<dbReference type="InterPro" id="IPR002197">
    <property type="entry name" value="HTH_Fis"/>
</dbReference>